<dbReference type="AlphaFoldDB" id="A0A6J7K2L4"/>
<evidence type="ECO:0000256" key="1">
    <source>
        <dbReference type="SAM" id="MobiDB-lite"/>
    </source>
</evidence>
<evidence type="ECO:0000313" key="2">
    <source>
        <dbReference type="EMBL" id="CAB4949745.1"/>
    </source>
</evidence>
<gene>
    <name evidence="2" type="ORF">UFOPK3733_01798</name>
</gene>
<accession>A0A6J7K2L4</accession>
<protein>
    <submittedName>
        <fullName evidence="2">Unannotated protein</fullName>
    </submittedName>
</protein>
<proteinExistence type="predicted"/>
<dbReference type="SUPFAM" id="SSF46565">
    <property type="entry name" value="Chaperone J-domain"/>
    <property type="match status" value="1"/>
</dbReference>
<dbReference type="EMBL" id="CAFBNC010000116">
    <property type="protein sequence ID" value="CAB4949745.1"/>
    <property type="molecule type" value="Genomic_DNA"/>
</dbReference>
<feature type="region of interest" description="Disordered" evidence="1">
    <location>
        <begin position="68"/>
        <end position="98"/>
    </location>
</feature>
<sequence>MTTLKQALATLGLVAGQSLDDARSRYRELLLVTHPDVASDGRSTAQATNDTIAVTTAFDVIRDAVERGDGHLIPPPPADEPQTASAEEGCKHRPGPGVGASHETCEIFADGDTLFIAAPPPEAFAMLLEAGSRVGGIGYVDRNLGILELIVRFEGGPSCSVLITMQGRAFGTDAFITMESIEADPTPALAPVIDALLEELADLGGL</sequence>
<organism evidence="2">
    <name type="scientific">freshwater metagenome</name>
    <dbReference type="NCBI Taxonomy" id="449393"/>
    <lineage>
        <taxon>unclassified sequences</taxon>
        <taxon>metagenomes</taxon>
        <taxon>ecological metagenomes</taxon>
    </lineage>
</organism>
<reference evidence="2" key="1">
    <citation type="submission" date="2020-05" db="EMBL/GenBank/DDBJ databases">
        <authorList>
            <person name="Chiriac C."/>
            <person name="Salcher M."/>
            <person name="Ghai R."/>
            <person name="Kavagutti S V."/>
        </authorList>
    </citation>
    <scope>NUCLEOTIDE SEQUENCE</scope>
</reference>
<name>A0A6J7K2L4_9ZZZZ</name>
<dbReference type="Gene3D" id="1.10.287.110">
    <property type="entry name" value="DnaJ domain"/>
    <property type="match status" value="1"/>
</dbReference>
<dbReference type="InterPro" id="IPR036869">
    <property type="entry name" value="J_dom_sf"/>
</dbReference>